<name>A0A427YTQ6_9TREE</name>
<dbReference type="GO" id="GO:0030332">
    <property type="term" value="F:cyclin binding"/>
    <property type="evidence" value="ECO:0007669"/>
    <property type="project" value="TreeGrafter"/>
</dbReference>
<dbReference type="EMBL" id="RSCD01000002">
    <property type="protein sequence ID" value="RSH94467.1"/>
    <property type="molecule type" value="Genomic_DNA"/>
</dbReference>
<dbReference type="GO" id="GO:0051865">
    <property type="term" value="P:protein autoubiquitination"/>
    <property type="evidence" value="ECO:0007669"/>
    <property type="project" value="TreeGrafter"/>
</dbReference>
<dbReference type="GO" id="GO:0005829">
    <property type="term" value="C:cytosol"/>
    <property type="evidence" value="ECO:0007669"/>
    <property type="project" value="TreeGrafter"/>
</dbReference>
<dbReference type="OrthoDB" id="66510at2759"/>
<proteinExistence type="predicted"/>
<dbReference type="GO" id="GO:0005634">
    <property type="term" value="C:nucleus"/>
    <property type="evidence" value="ECO:0007669"/>
    <property type="project" value="TreeGrafter"/>
</dbReference>
<feature type="region of interest" description="Disordered" evidence="1">
    <location>
        <begin position="109"/>
        <end position="136"/>
    </location>
</feature>
<dbReference type="InterPro" id="IPR019193">
    <property type="entry name" value="UBQ-conj_enz_E2-bd_prot"/>
</dbReference>
<feature type="compositionally biased region" description="Low complexity" evidence="1">
    <location>
        <begin position="109"/>
        <end position="129"/>
    </location>
</feature>
<evidence type="ECO:0000313" key="2">
    <source>
        <dbReference type="EMBL" id="RSH94467.1"/>
    </source>
</evidence>
<dbReference type="PANTHER" id="PTHR31531">
    <property type="entry name" value="E3 UBIQUITIN-PROTEIN LIGASE E3D FAMILY MEMBER"/>
    <property type="match status" value="1"/>
</dbReference>
<dbReference type="PANTHER" id="PTHR31531:SF2">
    <property type="entry name" value="E3 UBIQUITIN-PROTEIN LIGASE E3D"/>
    <property type="match status" value="1"/>
</dbReference>
<feature type="region of interest" description="Disordered" evidence="1">
    <location>
        <begin position="662"/>
        <end position="690"/>
    </location>
</feature>
<feature type="compositionally biased region" description="Basic and acidic residues" evidence="1">
    <location>
        <begin position="24"/>
        <end position="65"/>
    </location>
</feature>
<dbReference type="Proteomes" id="UP000279259">
    <property type="component" value="Unassembled WGS sequence"/>
</dbReference>
<sequence>MEDDLNGIDEMPPRYSFDGVTNHDPPRYEHEVYADDHKQTFENEKDESHSHSRPEASSSTRDHGEPAPGEKMLVELNAVTDAIERLAHIAPRLQNQRVELRPATAVSTSASASASTSASAAQGQTSSGTKEMSEKEKMRELEEIWAKIEKAHGKRRIRDGQRADREGWEQRRLARRERFLENLYDQSEGSRFRGQDSVRRSVDVDLAQARELRDRDHFLRDLIEQSAGGRLESQDAEAPAEQMDLLQRRQAFLTNLVERTRAGRLDQQDYPSVTPIETRVVEQRQALINSIVEYSSSLTMQDFFRTTTPPVAMARNRSSSCSATSTEEKGSRSRSNSTGALKKIATMVRRGSQGLGLKATVPSFDSASVSYVAEHQENLQVVQVMLHGMGVSLEEDLVLQTPSSASGSVNEAIFSRKDSVLRIPLPTAVHAGQSITLSAQDLHYEARLSALPTPTSSVASLNTVLATALSASELRLRSPSALYGTGMGAGYKDLPSEHWAEMMEVWMCHSDPAFTSQLAKRTEEGFWPAQGGVLVGGSYVLVNKEDVKWSSLHFEDIREGQWRVVACQCGEVLGKQKVEDGKKGEGTVRFAKWSIALLRDEPEGETVEPVRYPLSVFVISDMLELAQAHASYRFVISDEETDEKKLAIWLFNPSVRISYRKATSSSSPLPSPLRATFTDRRDSLPSARSKRSSVNASVSLASGSMAARNIRAAKIFYKVLGPNVELDALPGFGARAQVESISYSSDVCARLIAALRESTSAYPPSRRAMGVFDAGFLERC</sequence>
<feature type="compositionally biased region" description="Polar residues" evidence="1">
    <location>
        <begin position="316"/>
        <end position="325"/>
    </location>
</feature>
<evidence type="ECO:0000256" key="1">
    <source>
        <dbReference type="SAM" id="MobiDB-lite"/>
    </source>
</evidence>
<dbReference type="GO" id="GO:0061630">
    <property type="term" value="F:ubiquitin protein ligase activity"/>
    <property type="evidence" value="ECO:0007669"/>
    <property type="project" value="TreeGrafter"/>
</dbReference>
<reference evidence="2 3" key="1">
    <citation type="submission" date="2018-11" db="EMBL/GenBank/DDBJ databases">
        <title>Genome sequence of Saitozyma podzolica DSM 27192.</title>
        <authorList>
            <person name="Aliyu H."/>
            <person name="Gorte O."/>
            <person name="Ochsenreither K."/>
        </authorList>
    </citation>
    <scope>NUCLEOTIDE SEQUENCE [LARGE SCALE GENOMIC DNA]</scope>
    <source>
        <strain evidence="2 3">DSM 27192</strain>
    </source>
</reference>
<dbReference type="GO" id="GO:0006513">
    <property type="term" value="P:protein monoubiquitination"/>
    <property type="evidence" value="ECO:0007669"/>
    <property type="project" value="TreeGrafter"/>
</dbReference>
<dbReference type="GO" id="GO:0031624">
    <property type="term" value="F:ubiquitin conjugating enzyme binding"/>
    <property type="evidence" value="ECO:0007669"/>
    <property type="project" value="TreeGrafter"/>
</dbReference>
<dbReference type="STRING" id="1890683.A0A427YTQ6"/>
<comment type="caution">
    <text evidence="2">The sequence shown here is derived from an EMBL/GenBank/DDBJ whole genome shotgun (WGS) entry which is preliminary data.</text>
</comment>
<feature type="region of interest" description="Disordered" evidence="1">
    <location>
        <begin position="314"/>
        <end position="340"/>
    </location>
</feature>
<protein>
    <submittedName>
        <fullName evidence="2">Uncharacterized protein</fullName>
    </submittedName>
</protein>
<dbReference type="Pfam" id="PF09814">
    <property type="entry name" value="HECT_2"/>
    <property type="match status" value="1"/>
</dbReference>
<dbReference type="AlphaFoldDB" id="A0A427YTQ6"/>
<feature type="region of interest" description="Disordered" evidence="1">
    <location>
        <begin position="1"/>
        <end position="69"/>
    </location>
</feature>
<dbReference type="GO" id="GO:0000209">
    <property type="term" value="P:protein polyubiquitination"/>
    <property type="evidence" value="ECO:0007669"/>
    <property type="project" value="TreeGrafter"/>
</dbReference>
<gene>
    <name evidence="2" type="ORF">EHS25_004270</name>
</gene>
<organism evidence="2 3">
    <name type="scientific">Saitozyma podzolica</name>
    <dbReference type="NCBI Taxonomy" id="1890683"/>
    <lineage>
        <taxon>Eukaryota</taxon>
        <taxon>Fungi</taxon>
        <taxon>Dikarya</taxon>
        <taxon>Basidiomycota</taxon>
        <taxon>Agaricomycotina</taxon>
        <taxon>Tremellomycetes</taxon>
        <taxon>Tremellales</taxon>
        <taxon>Trimorphomycetaceae</taxon>
        <taxon>Saitozyma</taxon>
    </lineage>
</organism>
<keyword evidence="3" id="KW-1185">Reference proteome</keyword>
<accession>A0A427YTQ6</accession>
<dbReference type="GO" id="GO:0043161">
    <property type="term" value="P:proteasome-mediated ubiquitin-dependent protein catabolic process"/>
    <property type="evidence" value="ECO:0007669"/>
    <property type="project" value="TreeGrafter"/>
</dbReference>
<dbReference type="GO" id="GO:0000151">
    <property type="term" value="C:ubiquitin ligase complex"/>
    <property type="evidence" value="ECO:0007669"/>
    <property type="project" value="TreeGrafter"/>
</dbReference>
<evidence type="ECO:0000313" key="3">
    <source>
        <dbReference type="Proteomes" id="UP000279259"/>
    </source>
</evidence>